<dbReference type="PANTHER" id="PTHR13213:SF2">
    <property type="entry name" value="MYB-BINDING PROTEIN 1A"/>
    <property type="match status" value="1"/>
</dbReference>
<evidence type="ECO:0000256" key="1">
    <source>
        <dbReference type="ARBA" id="ARBA00004123"/>
    </source>
</evidence>
<comment type="subcellular location">
    <subcellularLocation>
        <location evidence="1">Nucleus</location>
    </subcellularLocation>
</comment>
<feature type="compositionally biased region" description="Basic residues" evidence="4">
    <location>
        <begin position="1064"/>
        <end position="1078"/>
    </location>
</feature>
<evidence type="ECO:0000256" key="4">
    <source>
        <dbReference type="SAM" id="MobiDB-lite"/>
    </source>
</evidence>
<dbReference type="GO" id="GO:0005730">
    <property type="term" value="C:nucleolus"/>
    <property type="evidence" value="ECO:0007669"/>
    <property type="project" value="InterPro"/>
</dbReference>
<reference evidence="5" key="2">
    <citation type="submission" date="2014-07" db="EMBL/GenBank/DDBJ databases">
        <authorList>
            <person name="Hull J."/>
        </authorList>
    </citation>
    <scope>NUCLEOTIDE SEQUENCE</scope>
</reference>
<reference evidence="5" key="1">
    <citation type="journal article" date="2014" name="PLoS ONE">
        <title>Transcriptome-Based Identification of ABC Transporters in the Western Tarnished Plant Bug Lygus hesperus.</title>
        <authorList>
            <person name="Hull J.J."/>
            <person name="Chaney K."/>
            <person name="Geib S.M."/>
            <person name="Fabrick J.A."/>
            <person name="Brent C.S."/>
            <person name="Walsh D."/>
            <person name="Lavine L.C."/>
        </authorList>
    </citation>
    <scope>NUCLEOTIDE SEQUENCE</scope>
</reference>
<comment type="similarity">
    <text evidence="2">Belongs to the MYBBP1A family.</text>
</comment>
<feature type="region of interest" description="Disordered" evidence="4">
    <location>
        <begin position="1033"/>
        <end position="1078"/>
    </location>
</feature>
<feature type="compositionally biased region" description="Acidic residues" evidence="4">
    <location>
        <begin position="627"/>
        <end position="677"/>
    </location>
</feature>
<proteinExistence type="inferred from homology"/>
<dbReference type="AlphaFoldDB" id="A0A0A9WXH5"/>
<evidence type="ECO:0000313" key="5">
    <source>
        <dbReference type="EMBL" id="JAG11228.1"/>
    </source>
</evidence>
<protein>
    <submittedName>
        <fullName evidence="5">Myb-binding protein 1A</fullName>
    </submittedName>
</protein>
<dbReference type="InterPro" id="IPR016024">
    <property type="entry name" value="ARM-type_fold"/>
</dbReference>
<organism evidence="5">
    <name type="scientific">Lygus hesperus</name>
    <name type="common">Western plant bug</name>
    <dbReference type="NCBI Taxonomy" id="30085"/>
    <lineage>
        <taxon>Eukaryota</taxon>
        <taxon>Metazoa</taxon>
        <taxon>Ecdysozoa</taxon>
        <taxon>Arthropoda</taxon>
        <taxon>Hexapoda</taxon>
        <taxon>Insecta</taxon>
        <taxon>Pterygota</taxon>
        <taxon>Neoptera</taxon>
        <taxon>Paraneoptera</taxon>
        <taxon>Hemiptera</taxon>
        <taxon>Heteroptera</taxon>
        <taxon>Panheteroptera</taxon>
        <taxon>Cimicomorpha</taxon>
        <taxon>Miridae</taxon>
        <taxon>Mirini</taxon>
        <taxon>Lygus</taxon>
    </lineage>
</organism>
<dbReference type="SUPFAM" id="SSF48371">
    <property type="entry name" value="ARM repeat"/>
    <property type="match status" value="1"/>
</dbReference>
<dbReference type="InterPro" id="IPR007015">
    <property type="entry name" value="DNA_pol_V/MYBBP1A"/>
</dbReference>
<dbReference type="GO" id="GO:0003714">
    <property type="term" value="F:transcription corepressor activity"/>
    <property type="evidence" value="ECO:0007669"/>
    <property type="project" value="TreeGrafter"/>
</dbReference>
<dbReference type="EMBL" id="GBHO01032376">
    <property type="protein sequence ID" value="JAG11228.1"/>
    <property type="molecule type" value="Transcribed_RNA"/>
</dbReference>
<gene>
    <name evidence="5" type="primary">Mybbp1a_0</name>
    <name evidence="5" type="ORF">CM83_85251</name>
</gene>
<evidence type="ECO:0000256" key="3">
    <source>
        <dbReference type="ARBA" id="ARBA00023242"/>
    </source>
</evidence>
<accession>A0A0A9WXH5</accession>
<name>A0A0A9WXH5_LYGHE</name>
<keyword evidence="3" id="KW-0539">Nucleus</keyword>
<feature type="region of interest" description="Disordered" evidence="4">
    <location>
        <begin position="626"/>
        <end position="681"/>
    </location>
</feature>
<dbReference type="Pfam" id="PF04931">
    <property type="entry name" value="DNA_pol_phi"/>
    <property type="match status" value="1"/>
</dbReference>
<dbReference type="GO" id="GO:0043565">
    <property type="term" value="F:sequence-specific DNA binding"/>
    <property type="evidence" value="ECO:0007669"/>
    <property type="project" value="TreeGrafter"/>
</dbReference>
<sequence>MVVPERASHWDYFHLLGSFEDKHKFNYAVKLYLLFVDDGSDEGTREYILSRVVGALGAISNSMRAGAFSLFCTLLVNCPQYCDYESVKKLVDNQLKPTGTMKADAEAYVGQFLAYKAIVQSKLLDKTPSLYKEVANGIMELALKKSYLYPGSLALLGQMSVVTRQEYGSDAFLKNLKDLNNATLDKLQYLLQLEQNIEDPETSVHVFDGRRLLSTETATEIGILLSKCHNASHEFLKQFFEAISDNHKYVSKFWKAYEKQVKDKIGTNKAILDMYYNLLSQALQTMLAKKNFKSIKTLVSDVAIESFIKHNKLKPELTKETCKSISDILALANDSALSLEILNKLVSSSSTFSFDEDTGTKLVGSVWRTLAIDEIKGFGDKCLNAAIKGDGVKNKDRFNALNIYCSLLNQPACLPEDQWRIEGMKALLKAGLLSRENVSAELANAIRKSFFNILSIKFSSLPIYADALKELVACMNRCTSKEGSLRVKETEEMKEAWKISHKMIASLEKHKKRSKDENKIIIQALELLTCFITLKSLFEPKESKFNLTDMNSVLSRVTKSDDGSDDGPEWIEVVMDLFLNMLSKPNVGNRTIINIVFKTVTPHLNEGAFSQLIDVLDPSYDLNKAEDNEEVNEEEDSGEDEETNENTEESEESSDEGDEDSSEESEEDESEDMVDEESNSRAFNQEKLQFDLRNALMPANDSDNESINIDDLDEEQGRQLDAKLSAIFRNAATKKKPSKRESITSHFRTRVVDLLETYCITGMPLEHWLILIPAVLKLANSIVAAKNTAGLKQRLLSFIRKVSSVKISNITSKDCDVNALVELLKQLINQASGASGTELDLKQHYLELIKFGVKNSTHVHPSNTAALKELLSPVMNTAIRNFFSEKNSLQLELLIFLCQYNWCGVHDMISQIIQLTFDAETKPFKRSQGISMLVGYFKSDRIFSILEDSEVIKGNQKSILLGIEGLNSVGLFDQKIQHSVAELIVAMHDSKSSNLAKWKSWKEKLPQLMGVPKGKKFHKHFEAMCKRLGLDKNRFKGSENTGTSAASPGKKGKGEQPTPVENSRKRKQDVRKLKKESKIRRLAAMDGLDFAWSNVAADE</sequence>
<dbReference type="PANTHER" id="PTHR13213">
    <property type="entry name" value="MYB-BINDING PROTEIN 1A FAMILY MEMBER"/>
    <property type="match status" value="1"/>
</dbReference>
<dbReference type="GO" id="GO:0003723">
    <property type="term" value="F:RNA binding"/>
    <property type="evidence" value="ECO:0007669"/>
    <property type="project" value="TreeGrafter"/>
</dbReference>
<evidence type="ECO:0000256" key="2">
    <source>
        <dbReference type="ARBA" id="ARBA00006809"/>
    </source>
</evidence>